<dbReference type="SUPFAM" id="SSF53474">
    <property type="entry name" value="alpha/beta-Hydrolases"/>
    <property type="match status" value="1"/>
</dbReference>
<proteinExistence type="predicted"/>
<accession>A0A3E0HAE3</accession>
<evidence type="ECO:0000313" key="4">
    <source>
        <dbReference type="Proteomes" id="UP000256269"/>
    </source>
</evidence>
<gene>
    <name evidence="3" type="ORF">BCF44_11291</name>
</gene>
<dbReference type="InterPro" id="IPR000073">
    <property type="entry name" value="AB_hydrolase_1"/>
</dbReference>
<dbReference type="Proteomes" id="UP000256269">
    <property type="component" value="Unassembled WGS sequence"/>
</dbReference>
<dbReference type="RefSeq" id="WP_116178205.1">
    <property type="nucleotide sequence ID" value="NZ_CP144375.1"/>
</dbReference>
<dbReference type="AlphaFoldDB" id="A0A3E0HAE3"/>
<dbReference type="EMBL" id="QUNO01000012">
    <property type="protein sequence ID" value="REH41009.1"/>
    <property type="molecule type" value="Genomic_DNA"/>
</dbReference>
<keyword evidence="4" id="KW-1185">Reference proteome</keyword>
<feature type="domain" description="AB hydrolase-1" evidence="2">
    <location>
        <begin position="48"/>
        <end position="264"/>
    </location>
</feature>
<comment type="caution">
    <text evidence="3">The sequence shown here is derived from an EMBL/GenBank/DDBJ whole genome shotgun (WGS) entry which is preliminary data.</text>
</comment>
<feature type="chain" id="PRO_5017789925" evidence="1">
    <location>
        <begin position="32"/>
        <end position="273"/>
    </location>
</feature>
<evidence type="ECO:0000256" key="1">
    <source>
        <dbReference type="SAM" id="SignalP"/>
    </source>
</evidence>
<dbReference type="PANTHER" id="PTHR37017:SF11">
    <property type="entry name" value="ESTERASE_LIPASE_THIOESTERASE DOMAIN-CONTAINING PROTEIN"/>
    <property type="match status" value="1"/>
</dbReference>
<name>A0A3E0HAE3_9PSEU</name>
<sequence>MRIKATIARTLAVGVALAATAALSLAPSSSATTGTAAAPDTKGPKPTVILVHGAFADASSWNGEIGELLRDGYKVIAPANPLRGVASDAAYLKSLIESVQGPVVLVGHSYGGQVISNAALGEKNVKALVYIAAFIPEKGESAGQLAGKFPGSTLGATLQQVSTPDGVTDLYVKQDLFPQQFAADVPLSQAKLMAATQRPIAATALDEPSGEPAWHTIPSWSLIPTGDKNIPAKAQEFMSQRAHAHTVEIKGASHAVLVSQPHAVTKLIESAAR</sequence>
<keyword evidence="1" id="KW-0732">Signal</keyword>
<dbReference type="Gene3D" id="3.40.50.1820">
    <property type="entry name" value="alpha/beta hydrolase"/>
    <property type="match status" value="1"/>
</dbReference>
<dbReference type="InterPro" id="IPR029058">
    <property type="entry name" value="AB_hydrolase_fold"/>
</dbReference>
<dbReference type="PANTHER" id="PTHR37017">
    <property type="entry name" value="AB HYDROLASE-1 DOMAIN-CONTAINING PROTEIN-RELATED"/>
    <property type="match status" value="1"/>
</dbReference>
<reference evidence="3 4" key="1">
    <citation type="submission" date="2018-08" db="EMBL/GenBank/DDBJ databases">
        <title>Genomic Encyclopedia of Archaeal and Bacterial Type Strains, Phase II (KMG-II): from individual species to whole genera.</title>
        <authorList>
            <person name="Goeker M."/>
        </authorList>
    </citation>
    <scope>NUCLEOTIDE SEQUENCE [LARGE SCALE GENOMIC DNA]</scope>
    <source>
        <strain evidence="3 4">DSM 45791</strain>
    </source>
</reference>
<evidence type="ECO:0000313" key="3">
    <source>
        <dbReference type="EMBL" id="REH41009.1"/>
    </source>
</evidence>
<dbReference type="GO" id="GO:0003824">
    <property type="term" value="F:catalytic activity"/>
    <property type="evidence" value="ECO:0007669"/>
    <property type="project" value="UniProtKB-ARBA"/>
</dbReference>
<dbReference type="InterPro" id="IPR052897">
    <property type="entry name" value="Sec-Metab_Biosynth_Hydrolase"/>
</dbReference>
<evidence type="ECO:0000259" key="2">
    <source>
        <dbReference type="Pfam" id="PF12697"/>
    </source>
</evidence>
<dbReference type="OrthoDB" id="9814966at2"/>
<dbReference type="Pfam" id="PF12697">
    <property type="entry name" value="Abhydrolase_6"/>
    <property type="match status" value="1"/>
</dbReference>
<feature type="signal peptide" evidence="1">
    <location>
        <begin position="1"/>
        <end position="31"/>
    </location>
</feature>
<protein>
    <submittedName>
        <fullName evidence="3">Pimeloyl-ACP methyl ester carboxylesterase</fullName>
    </submittedName>
</protein>
<organism evidence="3 4">
    <name type="scientific">Kutzneria buriramensis</name>
    <dbReference type="NCBI Taxonomy" id="1045776"/>
    <lineage>
        <taxon>Bacteria</taxon>
        <taxon>Bacillati</taxon>
        <taxon>Actinomycetota</taxon>
        <taxon>Actinomycetes</taxon>
        <taxon>Pseudonocardiales</taxon>
        <taxon>Pseudonocardiaceae</taxon>
        <taxon>Kutzneria</taxon>
    </lineage>
</organism>